<feature type="binding site" evidence="9">
    <location>
        <position position="116"/>
    </location>
    <ligand>
        <name>S-adenosyl-L-methionine</name>
        <dbReference type="ChEBI" id="CHEBI:59789"/>
    </ligand>
</feature>
<evidence type="ECO:0000256" key="1">
    <source>
        <dbReference type="ARBA" id="ARBA00000142"/>
    </source>
</evidence>
<dbReference type="Proteomes" id="UP000483379">
    <property type="component" value="Unassembled WGS sequence"/>
</dbReference>
<feature type="binding site" evidence="9">
    <location>
        <position position="64"/>
    </location>
    <ligand>
        <name>S-adenosyl-L-methionine</name>
        <dbReference type="ChEBI" id="CHEBI:59789"/>
    </ligand>
</feature>
<evidence type="ECO:0000256" key="8">
    <source>
        <dbReference type="ARBA" id="ARBA00060767"/>
    </source>
</evidence>
<evidence type="ECO:0000256" key="4">
    <source>
        <dbReference type="ARBA" id="ARBA00022679"/>
    </source>
</evidence>
<keyword evidence="5 9" id="KW-0949">S-adenosyl-L-methionine</keyword>
<dbReference type="UniPathway" id="UPA00989"/>
<feature type="binding site" evidence="9">
    <location>
        <begin position="213"/>
        <end position="216"/>
    </location>
    <ligand>
        <name>substrate</name>
    </ligand>
</feature>
<evidence type="ECO:0000256" key="2">
    <source>
        <dbReference type="ARBA" id="ARBA00003015"/>
    </source>
</evidence>
<evidence type="ECO:0000256" key="7">
    <source>
        <dbReference type="ARBA" id="ARBA00060552"/>
    </source>
</evidence>
<dbReference type="AlphaFoldDB" id="A0A6M0JUN5"/>
<comment type="pathway">
    <text evidence="7 9">tRNA modification; N(7)-methylguanine-tRNA biosynthesis.</text>
</comment>
<evidence type="ECO:0000256" key="6">
    <source>
        <dbReference type="ARBA" id="ARBA00022694"/>
    </source>
</evidence>
<dbReference type="GO" id="GO:0008176">
    <property type="term" value="F:tRNA (guanine(46)-N7)-methyltransferase activity"/>
    <property type="evidence" value="ECO:0007669"/>
    <property type="project" value="UniProtKB-UniRule"/>
</dbReference>
<dbReference type="CDD" id="cd02440">
    <property type="entry name" value="AdoMet_MTases"/>
    <property type="match status" value="1"/>
</dbReference>
<dbReference type="GO" id="GO:0043527">
    <property type="term" value="C:tRNA methyltransferase complex"/>
    <property type="evidence" value="ECO:0007669"/>
    <property type="project" value="TreeGrafter"/>
</dbReference>
<gene>
    <name evidence="9 10" type="primary">trmB</name>
    <name evidence="10" type="ORF">G3446_04975</name>
</gene>
<comment type="function">
    <text evidence="2 9">Catalyzes the formation of N(7)-methylguanine at position 46 (m7G46) in tRNA.</text>
</comment>
<organism evidence="10 11">
    <name type="scientific">Thiorhodococcus minor</name>
    <dbReference type="NCBI Taxonomy" id="57489"/>
    <lineage>
        <taxon>Bacteria</taxon>
        <taxon>Pseudomonadati</taxon>
        <taxon>Pseudomonadota</taxon>
        <taxon>Gammaproteobacteria</taxon>
        <taxon>Chromatiales</taxon>
        <taxon>Chromatiaceae</taxon>
        <taxon>Thiorhodococcus</taxon>
    </lineage>
</organism>
<feature type="binding site" evidence="9">
    <location>
        <position position="89"/>
    </location>
    <ligand>
        <name>S-adenosyl-L-methionine</name>
        <dbReference type="ChEBI" id="CHEBI:59789"/>
    </ligand>
</feature>
<dbReference type="PANTHER" id="PTHR23417:SF14">
    <property type="entry name" value="PENTACOTRIPEPTIDE-REPEAT REGION OF PRORP DOMAIN-CONTAINING PROTEIN"/>
    <property type="match status" value="1"/>
</dbReference>
<dbReference type="InterPro" id="IPR003358">
    <property type="entry name" value="tRNA_(Gua-N-7)_MeTrfase_Trmb"/>
</dbReference>
<evidence type="ECO:0000313" key="10">
    <source>
        <dbReference type="EMBL" id="NEV61260.1"/>
    </source>
</evidence>
<dbReference type="EMBL" id="JAAIJQ010000010">
    <property type="protein sequence ID" value="NEV61260.1"/>
    <property type="molecule type" value="Genomic_DNA"/>
</dbReference>
<feature type="binding site" evidence="9">
    <location>
        <position position="175"/>
    </location>
    <ligand>
        <name>substrate</name>
    </ligand>
</feature>
<dbReference type="InterPro" id="IPR055361">
    <property type="entry name" value="tRNA_methyltr_TrmB_bact"/>
</dbReference>
<comment type="catalytic activity">
    <reaction evidence="1 9">
        <text>guanosine(46) in tRNA + S-adenosyl-L-methionine = N(7)-methylguanosine(46) in tRNA + S-adenosyl-L-homocysteine</text>
        <dbReference type="Rhea" id="RHEA:42708"/>
        <dbReference type="Rhea" id="RHEA-COMP:10188"/>
        <dbReference type="Rhea" id="RHEA-COMP:10189"/>
        <dbReference type="ChEBI" id="CHEBI:57856"/>
        <dbReference type="ChEBI" id="CHEBI:59789"/>
        <dbReference type="ChEBI" id="CHEBI:74269"/>
        <dbReference type="ChEBI" id="CHEBI:74480"/>
        <dbReference type="EC" id="2.1.1.33"/>
    </reaction>
</comment>
<keyword evidence="6 9" id="KW-0819">tRNA processing</keyword>
<evidence type="ECO:0000256" key="9">
    <source>
        <dbReference type="HAMAP-Rule" id="MF_01057"/>
    </source>
</evidence>
<feature type="binding site" evidence="9">
    <location>
        <position position="143"/>
    </location>
    <ligand>
        <name>substrate</name>
    </ligand>
</feature>
<name>A0A6M0JUN5_9GAMM</name>
<dbReference type="RefSeq" id="WP_164451316.1">
    <property type="nucleotide sequence ID" value="NZ_JAAIJQ010000010.1"/>
</dbReference>
<feature type="binding site" evidence="9">
    <location>
        <position position="139"/>
    </location>
    <ligand>
        <name>S-adenosyl-L-methionine</name>
        <dbReference type="ChEBI" id="CHEBI:59789"/>
    </ligand>
</feature>
<dbReference type="SUPFAM" id="SSF53335">
    <property type="entry name" value="S-adenosyl-L-methionine-dependent methyltransferases"/>
    <property type="match status" value="1"/>
</dbReference>
<keyword evidence="4 9" id="KW-0808">Transferase</keyword>
<dbReference type="Pfam" id="PF02390">
    <property type="entry name" value="Methyltransf_4"/>
    <property type="match status" value="1"/>
</dbReference>
<evidence type="ECO:0000313" key="11">
    <source>
        <dbReference type="Proteomes" id="UP000483379"/>
    </source>
</evidence>
<sequence>MDAHSTDTPHRRPVRSFVLREGRLTAAQERAFRELWPLHGIDWTPGEQIDLSTVFGSARPLVLEIGFGNGESLAEMAAADPDRNWLGIEVHRPGVGHLLLEIERRELTNLKVMRHDAVEVLAQGIAPGSLDAVQLFFPDPWPKRRHHKRRILSSQLIALLAKTIRPGGIFHAATDWEPYAEQMLEVLDGASDHFESTVGVGRYAPRPATRPLTKFEQRGERLGHPVHDLLYRRR</sequence>
<keyword evidence="3 9" id="KW-0489">Methyltransferase</keyword>
<dbReference type="EC" id="2.1.1.33" evidence="9"/>
<dbReference type="PANTHER" id="PTHR23417">
    <property type="entry name" value="3-DEOXY-D-MANNO-OCTULOSONIC-ACID TRANSFERASE/TRNA GUANINE-N 7 - -METHYLTRANSFERASE"/>
    <property type="match status" value="1"/>
</dbReference>
<proteinExistence type="inferred from homology"/>
<evidence type="ECO:0000256" key="3">
    <source>
        <dbReference type="ARBA" id="ARBA00022603"/>
    </source>
</evidence>
<dbReference type="HAMAP" id="MF_01057">
    <property type="entry name" value="tRNA_methyltr_TrmB"/>
    <property type="match status" value="1"/>
</dbReference>
<dbReference type="NCBIfam" id="TIGR00091">
    <property type="entry name" value="tRNA (guanosine(46)-N7)-methyltransferase TrmB"/>
    <property type="match status" value="1"/>
</dbReference>
<evidence type="ECO:0000256" key="5">
    <source>
        <dbReference type="ARBA" id="ARBA00022691"/>
    </source>
</evidence>
<dbReference type="InterPro" id="IPR029063">
    <property type="entry name" value="SAM-dependent_MTases_sf"/>
</dbReference>
<dbReference type="PROSITE" id="PS51625">
    <property type="entry name" value="SAM_MT_TRMB"/>
    <property type="match status" value="1"/>
</dbReference>
<reference evidence="10 11" key="1">
    <citation type="submission" date="2020-02" db="EMBL/GenBank/DDBJ databases">
        <title>Genome sequences of Thiorhodococcus mannitoliphagus and Thiorhodococcus minor, purple sulfur photosynthetic bacteria in the gammaproteobacterial family, Chromatiaceae.</title>
        <authorList>
            <person name="Aviles F.A."/>
            <person name="Meyer T.E."/>
            <person name="Kyndt J.A."/>
        </authorList>
    </citation>
    <scope>NUCLEOTIDE SEQUENCE [LARGE SCALE GENOMIC DNA]</scope>
    <source>
        <strain evidence="10 11">DSM 11518</strain>
    </source>
</reference>
<dbReference type="FunFam" id="3.40.50.150:FF:000035">
    <property type="entry name" value="tRNA (guanine-N(7)-)-methyltransferase"/>
    <property type="match status" value="1"/>
</dbReference>
<keyword evidence="11" id="KW-1185">Reference proteome</keyword>
<comment type="caution">
    <text evidence="10">The sequence shown here is derived from an EMBL/GenBank/DDBJ whole genome shotgun (WGS) entry which is preliminary data.</text>
</comment>
<protein>
    <recommendedName>
        <fullName evidence="9">tRNA (guanine-N(7)-)-methyltransferase</fullName>
        <ecNumber evidence="9">2.1.1.33</ecNumber>
    </recommendedName>
    <alternativeName>
        <fullName evidence="9">tRNA (guanine(46)-N(7))-methyltransferase</fullName>
    </alternativeName>
    <alternativeName>
        <fullName evidence="9">tRNA(m7G46)-methyltransferase</fullName>
    </alternativeName>
</protein>
<dbReference type="Gene3D" id="3.40.50.150">
    <property type="entry name" value="Vaccinia Virus protein VP39"/>
    <property type="match status" value="1"/>
</dbReference>
<comment type="similarity">
    <text evidence="8 9">Belongs to the class I-like SAM-binding methyltransferase superfamily. TrmB family.</text>
</comment>
<accession>A0A6M0JUN5</accession>
<comment type="caution">
    <text evidence="9">Lacks conserved residue(s) required for the propagation of feature annotation.</text>
</comment>